<reference evidence="4 5" key="1">
    <citation type="submission" date="2019-11" db="EMBL/GenBank/DDBJ databases">
        <title>Pseudodesulfovibrio alkaliphilus, sp. nov., an alkaliphilic sulfate-reducing bacteria from mud volcano of Taman peninsula, Russia.</title>
        <authorList>
            <person name="Frolova A."/>
            <person name="Merkel A.Y."/>
            <person name="Slobodkin A.I."/>
        </authorList>
    </citation>
    <scope>NUCLEOTIDE SEQUENCE [LARGE SCALE GENOMIC DNA]</scope>
    <source>
        <strain evidence="4 5">F-1</strain>
    </source>
</reference>
<dbReference type="HAMAP" id="MF_00187">
    <property type="entry name" value="FdhD"/>
    <property type="match status" value="1"/>
</dbReference>
<dbReference type="EMBL" id="WODC01000002">
    <property type="protein sequence ID" value="MUM76762.1"/>
    <property type="molecule type" value="Genomic_DNA"/>
</dbReference>
<comment type="subcellular location">
    <subcellularLocation>
        <location evidence="3">Cytoplasm</location>
    </subcellularLocation>
</comment>
<keyword evidence="1 3" id="KW-0963">Cytoplasm</keyword>
<comment type="function">
    <text evidence="3">Required for formate dehydrogenase (FDH) activity.</text>
</comment>
<keyword evidence="2 3" id="KW-0501">Molybdenum cofactor biosynthesis</keyword>
<comment type="caution">
    <text evidence="3">Lacks conserved residue(s) required for the propagation of feature annotation.</text>
</comment>
<evidence type="ECO:0000256" key="2">
    <source>
        <dbReference type="ARBA" id="ARBA00023150"/>
    </source>
</evidence>
<dbReference type="InterPro" id="IPR016193">
    <property type="entry name" value="Cytidine_deaminase-like"/>
</dbReference>
<dbReference type="GO" id="GO:0016783">
    <property type="term" value="F:sulfurtransferase activity"/>
    <property type="evidence" value="ECO:0007669"/>
    <property type="project" value="InterPro"/>
</dbReference>
<dbReference type="PIRSF" id="PIRSF015626">
    <property type="entry name" value="FdhD"/>
    <property type="match status" value="1"/>
</dbReference>
<keyword evidence="4" id="KW-0808">Transferase</keyword>
<name>A0A7K1KLI9_9BACT</name>
<dbReference type="GO" id="GO:0006777">
    <property type="term" value="P:Mo-molybdopterin cofactor biosynthetic process"/>
    <property type="evidence" value="ECO:0007669"/>
    <property type="project" value="UniProtKB-UniRule"/>
</dbReference>
<gene>
    <name evidence="3" type="primary">fdhD</name>
    <name evidence="4" type="ORF">GKC30_03835</name>
</gene>
<dbReference type="PANTHER" id="PTHR30592:SF1">
    <property type="entry name" value="SULFUR CARRIER PROTEIN FDHD"/>
    <property type="match status" value="1"/>
</dbReference>
<evidence type="ECO:0000313" key="5">
    <source>
        <dbReference type="Proteomes" id="UP000461162"/>
    </source>
</evidence>
<evidence type="ECO:0000256" key="3">
    <source>
        <dbReference type="HAMAP-Rule" id="MF_00187"/>
    </source>
</evidence>
<dbReference type="Pfam" id="PF02634">
    <property type="entry name" value="FdhD-NarQ"/>
    <property type="match status" value="1"/>
</dbReference>
<dbReference type="GO" id="GO:0005737">
    <property type="term" value="C:cytoplasm"/>
    <property type="evidence" value="ECO:0007669"/>
    <property type="project" value="UniProtKB-SubCell"/>
</dbReference>
<dbReference type="InterPro" id="IPR003786">
    <property type="entry name" value="FdhD"/>
</dbReference>
<dbReference type="AlphaFoldDB" id="A0A7K1KLI9"/>
<evidence type="ECO:0000256" key="1">
    <source>
        <dbReference type="ARBA" id="ARBA00022490"/>
    </source>
</evidence>
<keyword evidence="5" id="KW-1185">Reference proteome</keyword>
<accession>A0A7K1KLI9</accession>
<dbReference type="SUPFAM" id="SSF53927">
    <property type="entry name" value="Cytidine deaminase-like"/>
    <property type="match status" value="1"/>
</dbReference>
<organism evidence="4 5">
    <name type="scientific">Pseudodesulfovibrio alkaliphilus</name>
    <dbReference type="NCBI Taxonomy" id="2661613"/>
    <lineage>
        <taxon>Bacteria</taxon>
        <taxon>Pseudomonadati</taxon>
        <taxon>Thermodesulfobacteriota</taxon>
        <taxon>Desulfovibrionia</taxon>
        <taxon>Desulfovibrionales</taxon>
        <taxon>Desulfovibrionaceae</taxon>
    </lineage>
</organism>
<evidence type="ECO:0000313" key="4">
    <source>
        <dbReference type="EMBL" id="MUM76762.1"/>
    </source>
</evidence>
<sequence>MPLRAFKCVGEAPRPEGIDGQPRPSLVCPRSLQRYAAGSLRLDEDMIAVEEDIRIRVQDHSEMVLARTPGDDLNLIAGHLFSRSMIRTPEDILNVAFHPRNGSLADVVLKSPKVIRRIFPSPHPLRLAPERIFEFKALFEHRQKLFKNTGATHAAALISVHGELLSYGEDVGRHNAFDKAIGRALLEGSLARAAIAMLSSRLALELTIKAATANIPILCGFSAATSSGIQFAEDNNITLIGRIRENTLAVYAHSWRLRAPRVD</sequence>
<comment type="similarity">
    <text evidence="3">Belongs to the FdhD family.</text>
</comment>
<dbReference type="Proteomes" id="UP000461162">
    <property type="component" value="Unassembled WGS sequence"/>
</dbReference>
<proteinExistence type="inferred from homology"/>
<protein>
    <recommendedName>
        <fullName evidence="3">Protein FdhD</fullName>
    </recommendedName>
</protein>
<comment type="caution">
    <text evidence="4">The sequence shown here is derived from an EMBL/GenBank/DDBJ whole genome shotgun (WGS) entry which is preliminary data.</text>
</comment>
<dbReference type="Gene3D" id="3.40.140.10">
    <property type="entry name" value="Cytidine Deaminase, domain 2"/>
    <property type="match status" value="1"/>
</dbReference>
<dbReference type="PANTHER" id="PTHR30592">
    <property type="entry name" value="FORMATE DEHYDROGENASE"/>
    <property type="match status" value="1"/>
</dbReference>